<proteinExistence type="predicted"/>
<evidence type="ECO:0000256" key="1">
    <source>
        <dbReference type="SAM" id="MobiDB-lite"/>
    </source>
</evidence>
<evidence type="ECO:0000313" key="2">
    <source>
        <dbReference type="Proteomes" id="UP000095282"/>
    </source>
</evidence>
<feature type="compositionally biased region" description="Polar residues" evidence="1">
    <location>
        <begin position="1"/>
        <end position="10"/>
    </location>
</feature>
<organism evidence="2 3">
    <name type="scientific">Caenorhabditis tropicalis</name>
    <dbReference type="NCBI Taxonomy" id="1561998"/>
    <lineage>
        <taxon>Eukaryota</taxon>
        <taxon>Metazoa</taxon>
        <taxon>Ecdysozoa</taxon>
        <taxon>Nematoda</taxon>
        <taxon>Chromadorea</taxon>
        <taxon>Rhabditida</taxon>
        <taxon>Rhabditina</taxon>
        <taxon>Rhabditomorpha</taxon>
        <taxon>Rhabditoidea</taxon>
        <taxon>Rhabditidae</taxon>
        <taxon>Peloderinae</taxon>
        <taxon>Caenorhabditis</taxon>
    </lineage>
</organism>
<reference evidence="3" key="1">
    <citation type="submission" date="2016-11" db="UniProtKB">
        <authorList>
            <consortium name="WormBaseParasite"/>
        </authorList>
    </citation>
    <scope>IDENTIFICATION</scope>
</reference>
<feature type="compositionally biased region" description="Basic residues" evidence="1">
    <location>
        <begin position="12"/>
        <end position="26"/>
    </location>
</feature>
<feature type="compositionally biased region" description="Basic and acidic residues" evidence="1">
    <location>
        <begin position="34"/>
        <end position="84"/>
    </location>
</feature>
<feature type="region of interest" description="Disordered" evidence="1">
    <location>
        <begin position="1"/>
        <end position="84"/>
    </location>
</feature>
<dbReference type="eggNOG" id="ENOG502TI78">
    <property type="taxonomic scope" value="Eukaryota"/>
</dbReference>
<accession>A0A1I7UM10</accession>
<protein>
    <submittedName>
        <fullName evidence="3">Coiled-coil domain-containing protein 153</fullName>
    </submittedName>
</protein>
<dbReference type="Proteomes" id="UP000095282">
    <property type="component" value="Unplaced"/>
</dbReference>
<dbReference type="WBParaSite" id="Csp11.Scaffold630.g17312.t1">
    <property type="protein sequence ID" value="Csp11.Scaffold630.g17312.t1"/>
    <property type="gene ID" value="Csp11.Scaffold630.g17312"/>
</dbReference>
<evidence type="ECO:0000313" key="3">
    <source>
        <dbReference type="WBParaSite" id="Csp11.Scaffold630.g17312.t1"/>
    </source>
</evidence>
<keyword evidence="2" id="KW-1185">Reference proteome</keyword>
<name>A0A1I7UM10_9PELO</name>
<dbReference type="AlphaFoldDB" id="A0A1I7UM10"/>
<sequence length="187" mass="22296">MSRGSGSSGATGKRKKIGKRDTRKKSSPSSENSGRGERERTKWRTRKREQELKKAEDLLNQKKIQSEEEAARRKSETQKKEVKKYQEEIDKVLLESVRVQKSVEDVMSDYRESKNTIRFQLSTQTNEIIQTQHLEKSHLTTVADRIRFSEVELSKLEYELNKTKQIRDDYIYNSQQPWYIRLWKYLY</sequence>